<gene>
    <name evidence="1" type="ORF">SAMN04487940_101199</name>
</gene>
<organism evidence="1 2">
    <name type="scientific">Marinovum algicola</name>
    <dbReference type="NCBI Taxonomy" id="42444"/>
    <lineage>
        <taxon>Bacteria</taxon>
        <taxon>Pseudomonadati</taxon>
        <taxon>Pseudomonadota</taxon>
        <taxon>Alphaproteobacteria</taxon>
        <taxon>Rhodobacterales</taxon>
        <taxon>Roseobacteraceae</taxon>
        <taxon>Marinovum</taxon>
    </lineage>
</organism>
<dbReference type="RefSeq" id="WP_074834360.1">
    <property type="nucleotide sequence ID" value="NZ_CATLQZ010000005.1"/>
</dbReference>
<comment type="caution">
    <text evidence="1">The sequence shown here is derived from an EMBL/GenBank/DDBJ whole genome shotgun (WGS) entry which is preliminary data.</text>
</comment>
<evidence type="ECO:0000313" key="1">
    <source>
        <dbReference type="EMBL" id="SEI55196.1"/>
    </source>
</evidence>
<dbReference type="GeneID" id="80816474"/>
<evidence type="ECO:0000313" key="2">
    <source>
        <dbReference type="Proteomes" id="UP000182932"/>
    </source>
</evidence>
<dbReference type="Proteomes" id="UP000182932">
    <property type="component" value="Unassembled WGS sequence"/>
</dbReference>
<dbReference type="AlphaFoldDB" id="A0A975W670"/>
<dbReference type="EMBL" id="FNYY01000001">
    <property type="protein sequence ID" value="SEI55196.1"/>
    <property type="molecule type" value="Genomic_DNA"/>
</dbReference>
<name>A0A975W670_9RHOB</name>
<proteinExistence type="predicted"/>
<keyword evidence="2" id="KW-1185">Reference proteome</keyword>
<protein>
    <submittedName>
        <fullName evidence="1">Uncharacterized protein</fullName>
    </submittedName>
</protein>
<reference evidence="1 2" key="1">
    <citation type="submission" date="2016-10" db="EMBL/GenBank/DDBJ databases">
        <authorList>
            <person name="Varghese N."/>
            <person name="Submissions S."/>
        </authorList>
    </citation>
    <scope>NUCLEOTIDE SEQUENCE [LARGE SCALE GENOMIC DNA]</scope>
    <source>
        <strain evidence="1 2">FF3</strain>
    </source>
</reference>
<sequence length="118" mass="13242">MSKTWHIRRDACGLTLSRRPEARFDVAARAEFPPLRMLPLAHMIRQDMWRRLRRLRGFAPAVQVTRTGAGLTVTAGGSVTAAFPKARTEAQIGDLLHDPELRARWQRCALLTGGKVLI</sequence>
<accession>A0A975W670</accession>